<evidence type="ECO:0000313" key="2">
    <source>
        <dbReference type="EMBL" id="CAL8105880.1"/>
    </source>
</evidence>
<protein>
    <submittedName>
        <fullName evidence="2">Uncharacterized protein</fullName>
    </submittedName>
</protein>
<proteinExistence type="predicted"/>
<evidence type="ECO:0000256" key="1">
    <source>
        <dbReference type="SAM" id="MobiDB-lite"/>
    </source>
</evidence>
<accession>A0ABP1QJQ3</accession>
<feature type="region of interest" description="Disordered" evidence="1">
    <location>
        <begin position="1"/>
        <end position="55"/>
    </location>
</feature>
<dbReference type="Proteomes" id="UP001642540">
    <property type="component" value="Unassembled WGS sequence"/>
</dbReference>
<evidence type="ECO:0000313" key="3">
    <source>
        <dbReference type="Proteomes" id="UP001642540"/>
    </source>
</evidence>
<name>A0ABP1QJQ3_9HEXA</name>
<reference evidence="2 3" key="1">
    <citation type="submission" date="2024-08" db="EMBL/GenBank/DDBJ databases">
        <authorList>
            <person name="Cucini C."/>
            <person name="Frati F."/>
        </authorList>
    </citation>
    <scope>NUCLEOTIDE SEQUENCE [LARGE SCALE GENOMIC DNA]</scope>
</reference>
<comment type="caution">
    <text evidence="2">The sequence shown here is derived from an EMBL/GenBank/DDBJ whole genome shotgun (WGS) entry which is preliminary data.</text>
</comment>
<gene>
    <name evidence="2" type="ORF">ODALV1_LOCUS12215</name>
</gene>
<dbReference type="EMBL" id="CAXLJM020000036">
    <property type="protein sequence ID" value="CAL8105880.1"/>
    <property type="molecule type" value="Genomic_DNA"/>
</dbReference>
<sequence length="70" mass="7952">MSPRVLRSIQGLPPSPPPTSEGTDLDKNILQRNSFSNPDPVYLQDKHKSGAKRRVKKVLKSSEYLKFLME</sequence>
<organism evidence="2 3">
    <name type="scientific">Orchesella dallaii</name>
    <dbReference type="NCBI Taxonomy" id="48710"/>
    <lineage>
        <taxon>Eukaryota</taxon>
        <taxon>Metazoa</taxon>
        <taxon>Ecdysozoa</taxon>
        <taxon>Arthropoda</taxon>
        <taxon>Hexapoda</taxon>
        <taxon>Collembola</taxon>
        <taxon>Entomobryomorpha</taxon>
        <taxon>Entomobryoidea</taxon>
        <taxon>Orchesellidae</taxon>
        <taxon>Orchesellinae</taxon>
        <taxon>Orchesella</taxon>
    </lineage>
</organism>
<keyword evidence="3" id="KW-1185">Reference proteome</keyword>